<accession>A0A2J6QZS0</accession>
<evidence type="ECO:0000313" key="2">
    <source>
        <dbReference type="Proteomes" id="UP000235786"/>
    </source>
</evidence>
<protein>
    <submittedName>
        <fullName evidence="1">Uncharacterized protein</fullName>
    </submittedName>
</protein>
<name>A0A2J6QZS0_HYAVF</name>
<keyword evidence="2" id="KW-1185">Reference proteome</keyword>
<dbReference type="EMBL" id="KZ613961">
    <property type="protein sequence ID" value="PMD31774.1"/>
    <property type="molecule type" value="Genomic_DNA"/>
</dbReference>
<dbReference type="AlphaFoldDB" id="A0A2J6QZS0"/>
<gene>
    <name evidence="1" type="ORF">L207DRAFT_186030</name>
</gene>
<reference evidence="1 2" key="1">
    <citation type="submission" date="2016-04" db="EMBL/GenBank/DDBJ databases">
        <title>A degradative enzymes factory behind the ericoid mycorrhizal symbiosis.</title>
        <authorList>
            <consortium name="DOE Joint Genome Institute"/>
            <person name="Martino E."/>
            <person name="Morin E."/>
            <person name="Grelet G."/>
            <person name="Kuo A."/>
            <person name="Kohler A."/>
            <person name="Daghino S."/>
            <person name="Barry K."/>
            <person name="Choi C."/>
            <person name="Cichocki N."/>
            <person name="Clum A."/>
            <person name="Copeland A."/>
            <person name="Hainaut M."/>
            <person name="Haridas S."/>
            <person name="Labutti K."/>
            <person name="Lindquist E."/>
            <person name="Lipzen A."/>
            <person name="Khouja H.-R."/>
            <person name="Murat C."/>
            <person name="Ohm R."/>
            <person name="Olson A."/>
            <person name="Spatafora J."/>
            <person name="Veneault-Fourrey C."/>
            <person name="Henrissat B."/>
            <person name="Grigoriev I."/>
            <person name="Martin F."/>
            <person name="Perotto S."/>
        </authorList>
    </citation>
    <scope>NUCLEOTIDE SEQUENCE [LARGE SCALE GENOMIC DNA]</scope>
    <source>
        <strain evidence="1 2">F</strain>
    </source>
</reference>
<organism evidence="1 2">
    <name type="scientific">Hyaloscypha variabilis (strain UAMH 11265 / GT02V1 / F)</name>
    <name type="common">Meliniomyces variabilis</name>
    <dbReference type="NCBI Taxonomy" id="1149755"/>
    <lineage>
        <taxon>Eukaryota</taxon>
        <taxon>Fungi</taxon>
        <taxon>Dikarya</taxon>
        <taxon>Ascomycota</taxon>
        <taxon>Pezizomycotina</taxon>
        <taxon>Leotiomycetes</taxon>
        <taxon>Helotiales</taxon>
        <taxon>Hyaloscyphaceae</taxon>
        <taxon>Hyaloscypha</taxon>
        <taxon>Hyaloscypha variabilis</taxon>
    </lineage>
</organism>
<sequence>MQIEDDDGLFSLLRLGSALINSTSNLSMVEYLLVRGSRKHHHNWQSVAFRLGEFSNDLLAINPIQTQSHSIHCERVSDAAIEARVCSQIALIAGLGSSNPDAGQARGGMHAKGNMEHIHATFRRTAPLCSTNQNRKLVVETAQNNFCVNFRSFHDWDSHALSAPPHNASEDRDNICGVPFNVKKQ</sequence>
<evidence type="ECO:0000313" key="1">
    <source>
        <dbReference type="EMBL" id="PMD31774.1"/>
    </source>
</evidence>
<proteinExistence type="predicted"/>
<dbReference type="Proteomes" id="UP000235786">
    <property type="component" value="Unassembled WGS sequence"/>
</dbReference>